<dbReference type="GO" id="GO:0016491">
    <property type="term" value="F:oxidoreductase activity"/>
    <property type="evidence" value="ECO:0007669"/>
    <property type="project" value="InterPro"/>
</dbReference>
<dbReference type="NCBIfam" id="TIGR00026">
    <property type="entry name" value="hi_GC_TIGR00026"/>
    <property type="match status" value="1"/>
</dbReference>
<gene>
    <name evidence="1" type="ORF">ISU07_10565</name>
</gene>
<proteinExistence type="predicted"/>
<dbReference type="Proteomes" id="UP000640489">
    <property type="component" value="Unassembled WGS sequence"/>
</dbReference>
<evidence type="ECO:0000313" key="2">
    <source>
        <dbReference type="Proteomes" id="UP000640489"/>
    </source>
</evidence>
<comment type="caution">
    <text evidence="1">The sequence shown here is derived from an EMBL/GenBank/DDBJ whole genome shotgun (WGS) entry which is preliminary data.</text>
</comment>
<protein>
    <submittedName>
        <fullName evidence="1">Nitroreductase family deazaflavin-dependent oxidoreductase</fullName>
    </submittedName>
</protein>
<organism evidence="1 2">
    <name type="scientific">Nocardioides islandensis</name>
    <dbReference type="NCBI Taxonomy" id="433663"/>
    <lineage>
        <taxon>Bacteria</taxon>
        <taxon>Bacillati</taxon>
        <taxon>Actinomycetota</taxon>
        <taxon>Actinomycetes</taxon>
        <taxon>Propionibacteriales</taxon>
        <taxon>Nocardioidaceae</taxon>
        <taxon>Nocardioides</taxon>
    </lineage>
</organism>
<dbReference type="EMBL" id="JADKPN010000005">
    <property type="protein sequence ID" value="MBF4763571.1"/>
    <property type="molecule type" value="Genomic_DNA"/>
</dbReference>
<sequence length="182" mass="20686">MAMTTRPGNQRTDTRSLLGFRRQPGRLALFVFRLPLPLYRVGLGWLFLGRTFLVLTHVGRTTGQPHATAAMVLAENKATGEAVICSVWGARADWIRNLRAGPALRVQIGRESFVPQHRFLSDEEAFAVGVEFRRRHPWRVRLIQRVLGVDLHSDAAMRDYFSTRPFVGLRPVEPLGSTQERR</sequence>
<accession>A0A930YCV1</accession>
<reference evidence="1" key="1">
    <citation type="submission" date="2020-11" db="EMBL/GenBank/DDBJ databases">
        <title>Nocardioides sp. nov., isolated from Soil of Cynanchum wilfordii Hemsley rhizosphere.</title>
        <authorList>
            <person name="Lee J.-S."/>
            <person name="Suh M.K."/>
            <person name="Kim J.-S."/>
        </authorList>
    </citation>
    <scope>NUCLEOTIDE SEQUENCE</scope>
    <source>
        <strain evidence="1">KCTC 19275</strain>
    </source>
</reference>
<dbReference type="InterPro" id="IPR004378">
    <property type="entry name" value="F420H2_quin_Rdtase"/>
</dbReference>
<dbReference type="RefSeq" id="WP_194706757.1">
    <property type="nucleotide sequence ID" value="NZ_JADKPN010000005.1"/>
</dbReference>
<dbReference type="InterPro" id="IPR012349">
    <property type="entry name" value="Split_barrel_FMN-bd"/>
</dbReference>
<name>A0A930YCV1_9ACTN</name>
<evidence type="ECO:0000313" key="1">
    <source>
        <dbReference type="EMBL" id="MBF4763571.1"/>
    </source>
</evidence>
<keyword evidence="2" id="KW-1185">Reference proteome</keyword>
<dbReference type="AlphaFoldDB" id="A0A930YCV1"/>
<dbReference type="Pfam" id="PF04075">
    <property type="entry name" value="F420H2_quin_red"/>
    <property type="match status" value="1"/>
</dbReference>
<dbReference type="Gene3D" id="2.30.110.10">
    <property type="entry name" value="Electron Transport, Fmn-binding Protein, Chain A"/>
    <property type="match status" value="1"/>
</dbReference>